<keyword evidence="3" id="KW-1185">Reference proteome</keyword>
<keyword evidence="1" id="KW-0732">Signal</keyword>
<comment type="caution">
    <text evidence="2">The sequence shown here is derived from an EMBL/GenBank/DDBJ whole genome shotgun (WGS) entry which is preliminary data.</text>
</comment>
<sequence length="340" mass="38435">MKPNLYILSLLFLLVSCADNEAVKVIALSAAPLDTLALEPVKLPVTVFQPQRVVSSGDNLVFYDGVGKGTFKVFDGSSHQYLFTYPDANNELEQHDFIDDNSIINRNGTLNYLDYPIYRRVKINRQDSTFQRLEQVDLSGMIDNINRLAHLNDTLYTAMNSDTEFNAHQSLLFSSKSSTVLKTFAEYPEEGLVFESPEAKSAQYRYTVVADEARGQIAVFYTYVNLIRFYDFTGALLKEVRVGSYTTPQIPKERNLYFLAPVATDDNIYVLYLNQNNASVNEDPETIRPELQVYNWEGELLKRSYIDAPVYTFDVSVAGDQLIGIAFQEEGAILQASPEL</sequence>
<feature type="signal peptide" evidence="1">
    <location>
        <begin position="1"/>
        <end position="18"/>
    </location>
</feature>
<accession>A0A5C7FG29</accession>
<dbReference type="OrthoDB" id="828031at2"/>
<feature type="chain" id="PRO_5023019540" description="TolB-like 6-blade propeller-like" evidence="1">
    <location>
        <begin position="19"/>
        <end position="340"/>
    </location>
</feature>
<organism evidence="2 3">
    <name type="scientific">Neolewinella aurantiaca</name>
    <dbReference type="NCBI Taxonomy" id="2602767"/>
    <lineage>
        <taxon>Bacteria</taxon>
        <taxon>Pseudomonadati</taxon>
        <taxon>Bacteroidota</taxon>
        <taxon>Saprospiria</taxon>
        <taxon>Saprospirales</taxon>
        <taxon>Lewinellaceae</taxon>
        <taxon>Neolewinella</taxon>
    </lineage>
</organism>
<name>A0A5C7FG29_9BACT</name>
<dbReference type="PROSITE" id="PS51257">
    <property type="entry name" value="PROKAR_LIPOPROTEIN"/>
    <property type="match status" value="1"/>
</dbReference>
<dbReference type="AlphaFoldDB" id="A0A5C7FG29"/>
<dbReference type="Proteomes" id="UP000321907">
    <property type="component" value="Unassembled WGS sequence"/>
</dbReference>
<reference evidence="2 3" key="1">
    <citation type="submission" date="2019-08" db="EMBL/GenBank/DDBJ databases">
        <title>Lewinella sp. strain SSH13 Genome sequencing and assembly.</title>
        <authorList>
            <person name="Kim I."/>
        </authorList>
    </citation>
    <scope>NUCLEOTIDE SEQUENCE [LARGE SCALE GENOMIC DNA]</scope>
    <source>
        <strain evidence="2 3">SSH13</strain>
    </source>
</reference>
<dbReference type="EMBL" id="VOXD01000009">
    <property type="protein sequence ID" value="TXF90169.1"/>
    <property type="molecule type" value="Genomic_DNA"/>
</dbReference>
<gene>
    <name evidence="2" type="ORF">FUA23_08000</name>
</gene>
<proteinExistence type="predicted"/>
<evidence type="ECO:0000313" key="2">
    <source>
        <dbReference type="EMBL" id="TXF90169.1"/>
    </source>
</evidence>
<protein>
    <recommendedName>
        <fullName evidence="4">TolB-like 6-blade propeller-like</fullName>
    </recommendedName>
</protein>
<evidence type="ECO:0000313" key="3">
    <source>
        <dbReference type="Proteomes" id="UP000321907"/>
    </source>
</evidence>
<evidence type="ECO:0008006" key="4">
    <source>
        <dbReference type="Google" id="ProtNLM"/>
    </source>
</evidence>
<evidence type="ECO:0000256" key="1">
    <source>
        <dbReference type="SAM" id="SignalP"/>
    </source>
</evidence>